<evidence type="ECO:0000313" key="5">
    <source>
        <dbReference type="Proteomes" id="UP000515860"/>
    </source>
</evidence>
<dbReference type="GO" id="GO:0008168">
    <property type="term" value="F:methyltransferase activity"/>
    <property type="evidence" value="ECO:0007669"/>
    <property type="project" value="UniProtKB-KW"/>
</dbReference>
<dbReference type="InterPro" id="IPR010426">
    <property type="entry name" value="MTTB_MeTrfase"/>
</dbReference>
<name>A0A7G9GHQ9_9FIRM</name>
<gene>
    <name evidence="4" type="ORF">H9Q79_08790</name>
</gene>
<dbReference type="Pfam" id="PF06253">
    <property type="entry name" value="MTTB"/>
    <property type="match status" value="1"/>
</dbReference>
<comment type="similarity">
    <text evidence="1">Belongs to the trimethylamine methyltransferase family.</text>
</comment>
<keyword evidence="3 4" id="KW-0808">Transferase</keyword>
<dbReference type="Gene3D" id="3.20.20.480">
    <property type="entry name" value="Trimethylamine methyltransferase-like"/>
    <property type="match status" value="1"/>
</dbReference>
<evidence type="ECO:0000313" key="4">
    <source>
        <dbReference type="EMBL" id="QNM10341.1"/>
    </source>
</evidence>
<dbReference type="InterPro" id="IPR038601">
    <property type="entry name" value="MttB-like_sf"/>
</dbReference>
<accession>A0A7G9GHQ9</accession>
<keyword evidence="2 4" id="KW-0489">Methyltransferase</keyword>
<evidence type="ECO:0000256" key="2">
    <source>
        <dbReference type="ARBA" id="ARBA00022603"/>
    </source>
</evidence>
<keyword evidence="5" id="KW-1185">Reference proteome</keyword>
<organism evidence="4 5">
    <name type="scientific">Wansuia hejianensis</name>
    <dbReference type="NCBI Taxonomy" id="2763667"/>
    <lineage>
        <taxon>Bacteria</taxon>
        <taxon>Bacillati</taxon>
        <taxon>Bacillota</taxon>
        <taxon>Clostridia</taxon>
        <taxon>Lachnospirales</taxon>
        <taxon>Lachnospiraceae</taxon>
        <taxon>Wansuia</taxon>
    </lineage>
</organism>
<dbReference type="GO" id="GO:0015948">
    <property type="term" value="P:methanogenesis"/>
    <property type="evidence" value="ECO:0007669"/>
    <property type="project" value="InterPro"/>
</dbReference>
<dbReference type="EMBL" id="CP060635">
    <property type="protein sequence ID" value="QNM10341.1"/>
    <property type="molecule type" value="Genomic_DNA"/>
</dbReference>
<reference evidence="4 5" key="1">
    <citation type="submission" date="2020-08" db="EMBL/GenBank/DDBJ databases">
        <authorList>
            <person name="Liu C."/>
            <person name="Sun Q."/>
        </authorList>
    </citation>
    <scope>NUCLEOTIDE SEQUENCE [LARGE SCALE GENOMIC DNA]</scope>
    <source>
        <strain evidence="4 5">NSJ-29</strain>
    </source>
</reference>
<protein>
    <submittedName>
        <fullName evidence="4">Trimethylamine methyltransferase family protein</fullName>
    </submittedName>
</protein>
<evidence type="ECO:0000256" key="3">
    <source>
        <dbReference type="ARBA" id="ARBA00022679"/>
    </source>
</evidence>
<sequence length="476" mass="53220">MRLKYDFADKKELDLIHEYSMKMMEENGIIFACDEILEMFRTHGFRTDGQIVYMTEKDVREALKSCPATFEWYGRKSHLTVGGGKTICAPSYGPIYLLEDGYYHKIDRKRYTDFAKLNASSKVLDVSNPNMLDFSFIPEPYSTNWAMATVLMMDEKPAIGMVDGKKSAADSIKMTQDFYGIYDKPVVNSLISVASPCHYSTAMCEALIEYAKAGQAVFVTPSSMSGMTVPGSIASLLLSNNVETLSGIVAAQMVNPGAPVMYGIQSHGCDLRFGTPSIGSAEQVLIFSAAKAMGSYYNLPVRTGGSSCDAKQVDMQAGIESYATMYATIQSGADLMVHSCGSLESDSSVSFDKFIYDEEILQMVQRVNRGFEVSEETLLYDCFLEAGPGGQFLTLSDDNMEDSLCCYREDYLITRIANHVSHGTWEEHGRKMITDVTKEMWMKRLEDYQMPEITSEQKEVLAKYVPMELLFTEEDR</sequence>
<dbReference type="GO" id="GO:0032259">
    <property type="term" value="P:methylation"/>
    <property type="evidence" value="ECO:0007669"/>
    <property type="project" value="UniProtKB-KW"/>
</dbReference>
<proteinExistence type="inferred from homology"/>
<dbReference type="RefSeq" id="WP_118643095.1">
    <property type="nucleotide sequence ID" value="NZ_CP060635.1"/>
</dbReference>
<evidence type="ECO:0000256" key="1">
    <source>
        <dbReference type="ARBA" id="ARBA00007137"/>
    </source>
</evidence>
<dbReference type="Proteomes" id="UP000515860">
    <property type="component" value="Chromosome"/>
</dbReference>
<dbReference type="AlphaFoldDB" id="A0A7G9GHQ9"/>
<dbReference type="KEGG" id="whj:H9Q79_08790"/>